<dbReference type="CDD" id="cd04301">
    <property type="entry name" value="NAT_SF"/>
    <property type="match status" value="1"/>
</dbReference>
<evidence type="ECO:0000313" key="2">
    <source>
        <dbReference type="EMBL" id="NER15229.1"/>
    </source>
</evidence>
<dbReference type="Pfam" id="PF00583">
    <property type="entry name" value="Acetyltransf_1"/>
    <property type="match status" value="1"/>
</dbReference>
<protein>
    <submittedName>
        <fullName evidence="2">GNAT family N-acetyltransferase</fullName>
    </submittedName>
</protein>
<dbReference type="PROSITE" id="PS51186">
    <property type="entry name" value="GNAT"/>
    <property type="match status" value="1"/>
</dbReference>
<evidence type="ECO:0000313" key="3">
    <source>
        <dbReference type="Proteomes" id="UP000468581"/>
    </source>
</evidence>
<name>A0A6P0UTR2_9FLAO</name>
<dbReference type="RefSeq" id="WP_163608518.1">
    <property type="nucleotide sequence ID" value="NZ_JAABOO010000004.1"/>
</dbReference>
<dbReference type="AlphaFoldDB" id="A0A6P0UTR2"/>
<dbReference type="InterPro" id="IPR000182">
    <property type="entry name" value="GNAT_dom"/>
</dbReference>
<keyword evidence="2" id="KW-0808">Transferase</keyword>
<dbReference type="PANTHER" id="PTHR43138:SF1">
    <property type="entry name" value="N-ACETYLTRANSFERASE ACA1"/>
    <property type="match status" value="1"/>
</dbReference>
<dbReference type="GO" id="GO:0016747">
    <property type="term" value="F:acyltransferase activity, transferring groups other than amino-acyl groups"/>
    <property type="evidence" value="ECO:0007669"/>
    <property type="project" value="InterPro"/>
</dbReference>
<gene>
    <name evidence="2" type="ORF">GWK08_17365</name>
</gene>
<comment type="caution">
    <text evidence="2">The sequence shown here is derived from an EMBL/GenBank/DDBJ whole genome shotgun (WGS) entry which is preliminary data.</text>
</comment>
<dbReference type="PANTHER" id="PTHR43138">
    <property type="entry name" value="ACETYLTRANSFERASE, GNAT FAMILY"/>
    <property type="match status" value="1"/>
</dbReference>
<evidence type="ECO:0000259" key="1">
    <source>
        <dbReference type="PROSITE" id="PS51186"/>
    </source>
</evidence>
<proteinExistence type="predicted"/>
<reference evidence="2 3" key="1">
    <citation type="submission" date="2020-01" db="EMBL/GenBank/DDBJ databases">
        <title>Leptobacterium flavescens.</title>
        <authorList>
            <person name="Wang G."/>
        </authorList>
    </citation>
    <scope>NUCLEOTIDE SEQUENCE [LARGE SCALE GENOMIC DNA]</scope>
    <source>
        <strain evidence="2 3">KCTC 22160</strain>
    </source>
</reference>
<feature type="domain" description="N-acetyltransferase" evidence="1">
    <location>
        <begin position="3"/>
        <end position="162"/>
    </location>
</feature>
<keyword evidence="3" id="KW-1185">Reference proteome</keyword>
<accession>A0A6P0UTR2</accession>
<dbReference type="InterPro" id="IPR052742">
    <property type="entry name" value="Mito_N-acetyltransferase"/>
</dbReference>
<dbReference type="Proteomes" id="UP000468581">
    <property type="component" value="Unassembled WGS sequence"/>
</dbReference>
<dbReference type="SUPFAM" id="SSF55729">
    <property type="entry name" value="Acyl-CoA N-acyltransferases (Nat)"/>
    <property type="match status" value="1"/>
</dbReference>
<dbReference type="Gene3D" id="3.40.630.30">
    <property type="match status" value="1"/>
</dbReference>
<sequence>MGIHIRKADFKDYDQIWEIFREVIRSGDTYVFDPDTPEEELEKHWFAPYMETFVAEKEGEILGTYVIKPNQIGLGSHIANCSYMVHPDAHGQGIGKTLCEHSIDFATGAGYKAMQFNIVVSTNKAALKLWEKFGFRIIGTIPEGFKHRELGYVDAHILYRKL</sequence>
<dbReference type="EMBL" id="JAABOO010000004">
    <property type="protein sequence ID" value="NER15229.1"/>
    <property type="molecule type" value="Genomic_DNA"/>
</dbReference>
<organism evidence="2 3">
    <name type="scientific">Leptobacterium flavescens</name>
    <dbReference type="NCBI Taxonomy" id="472055"/>
    <lineage>
        <taxon>Bacteria</taxon>
        <taxon>Pseudomonadati</taxon>
        <taxon>Bacteroidota</taxon>
        <taxon>Flavobacteriia</taxon>
        <taxon>Flavobacteriales</taxon>
        <taxon>Flavobacteriaceae</taxon>
        <taxon>Leptobacterium</taxon>
    </lineage>
</organism>
<dbReference type="InterPro" id="IPR016181">
    <property type="entry name" value="Acyl_CoA_acyltransferase"/>
</dbReference>